<name>A0A060QFZ0_9PROT</name>
<gene>
    <name evidence="1" type="ORF">ASAP_1558</name>
</gene>
<evidence type="ECO:0000313" key="2">
    <source>
        <dbReference type="Proteomes" id="UP000027583"/>
    </source>
</evidence>
<sequence>MLCKSSAETVPVRENGGFGAGALMGVPLSLRRGTRSRLPRASAGVHHQCARESEAPPRFHHLHNQRMNPMTELKIEKLTIGMLNNWKFQIDICYTIPCPRIPGEHGISRPSDPDWQYDASSTLQIQLGTLPATTMGQWTEWLRSWLLEQAQSFQALPEAEQN</sequence>
<organism evidence="1 2">
    <name type="scientific">Asaia bogorensis</name>
    <dbReference type="NCBI Taxonomy" id="91915"/>
    <lineage>
        <taxon>Bacteria</taxon>
        <taxon>Pseudomonadati</taxon>
        <taxon>Pseudomonadota</taxon>
        <taxon>Alphaproteobacteria</taxon>
        <taxon>Acetobacterales</taxon>
        <taxon>Acetobacteraceae</taxon>
        <taxon>Asaia</taxon>
    </lineage>
</organism>
<protein>
    <submittedName>
        <fullName evidence="1">Uncharacterized protein</fullName>
    </submittedName>
</protein>
<reference evidence="1 2" key="2">
    <citation type="journal article" date="2014" name="PLoS ONE">
        <title>Evolution of mitochondria reconstructed from the energy metabolism of living bacteria.</title>
        <authorList>
            <person name="Degli Esposti M."/>
            <person name="Chouaia B."/>
            <person name="Comandatore F."/>
            <person name="Crotti E."/>
            <person name="Sassera D."/>
            <person name="Lievens P.M."/>
            <person name="Daffonchio D."/>
            <person name="Bandi C."/>
        </authorList>
    </citation>
    <scope>NUCLEOTIDE SEQUENCE [LARGE SCALE GENOMIC DNA]</scope>
    <source>
        <strain evidence="1 2">SF2.1</strain>
    </source>
</reference>
<dbReference type="EMBL" id="CBLX010000009">
    <property type="protein sequence ID" value="CDG39603.1"/>
    <property type="molecule type" value="Genomic_DNA"/>
</dbReference>
<reference evidence="1 2" key="1">
    <citation type="journal article" date="2014" name="Genome Biol. Evol.">
        <title>Acetic acid bacteria genomes reveal functional traits for adaptation to life in insect guts.</title>
        <authorList>
            <person name="Chouaia B."/>
            <person name="Gaiarsa S."/>
            <person name="Crotti E."/>
            <person name="Comandatore F."/>
            <person name="Degli Esposti M."/>
            <person name="Ricci I."/>
            <person name="Alma A."/>
            <person name="Favia G."/>
            <person name="Bandi C."/>
            <person name="Daffonchio D."/>
        </authorList>
    </citation>
    <scope>NUCLEOTIDE SEQUENCE [LARGE SCALE GENOMIC DNA]</scope>
    <source>
        <strain evidence="1 2">SF2.1</strain>
    </source>
</reference>
<evidence type="ECO:0000313" key="1">
    <source>
        <dbReference type="EMBL" id="CDG39603.1"/>
    </source>
</evidence>
<comment type="caution">
    <text evidence="1">The sequence shown here is derived from an EMBL/GenBank/DDBJ whole genome shotgun (WGS) entry which is preliminary data.</text>
</comment>
<dbReference type="Proteomes" id="UP000027583">
    <property type="component" value="Unassembled WGS sequence"/>
</dbReference>
<accession>A0A060QFZ0</accession>
<dbReference type="AlphaFoldDB" id="A0A060QFZ0"/>
<proteinExistence type="predicted"/>